<reference evidence="10 11" key="1">
    <citation type="submission" date="2020-07" db="EMBL/GenBank/DDBJ databases">
        <title>Sequencing the genomes of 1000 actinobacteria strains.</title>
        <authorList>
            <person name="Klenk H.-P."/>
        </authorList>
    </citation>
    <scope>NUCLEOTIDE SEQUENCE [LARGE SCALE GENOMIC DNA]</scope>
    <source>
        <strain evidence="10 11">DSM 22083</strain>
    </source>
</reference>
<feature type="transmembrane region" description="Helical" evidence="7">
    <location>
        <begin position="296"/>
        <end position="318"/>
    </location>
</feature>
<dbReference type="RefSeq" id="WP_218871475.1">
    <property type="nucleotide sequence ID" value="NZ_JACCBU010000001.1"/>
</dbReference>
<feature type="domain" description="ABC transmembrane type-1" evidence="9">
    <location>
        <begin position="105"/>
        <end position="317"/>
    </location>
</feature>
<evidence type="ECO:0000259" key="9">
    <source>
        <dbReference type="PROSITE" id="PS50928"/>
    </source>
</evidence>
<dbReference type="InterPro" id="IPR035906">
    <property type="entry name" value="MetI-like_sf"/>
</dbReference>
<keyword evidence="3" id="KW-1003">Cell membrane</keyword>
<organism evidence="10 11">
    <name type="scientific">Microlunatus parietis</name>
    <dbReference type="NCBI Taxonomy" id="682979"/>
    <lineage>
        <taxon>Bacteria</taxon>
        <taxon>Bacillati</taxon>
        <taxon>Actinomycetota</taxon>
        <taxon>Actinomycetes</taxon>
        <taxon>Propionibacteriales</taxon>
        <taxon>Propionibacteriaceae</taxon>
        <taxon>Microlunatus</taxon>
    </lineage>
</organism>
<dbReference type="Pfam" id="PF00528">
    <property type="entry name" value="BPD_transp_1"/>
    <property type="match status" value="1"/>
</dbReference>
<dbReference type="Proteomes" id="UP000569914">
    <property type="component" value="Unassembled WGS sequence"/>
</dbReference>
<keyword evidence="5 7" id="KW-1133">Transmembrane helix</keyword>
<keyword evidence="10" id="KW-0762">Sugar transport</keyword>
<feature type="region of interest" description="Disordered" evidence="8">
    <location>
        <begin position="17"/>
        <end position="38"/>
    </location>
</feature>
<evidence type="ECO:0000256" key="6">
    <source>
        <dbReference type="ARBA" id="ARBA00023136"/>
    </source>
</evidence>
<dbReference type="SUPFAM" id="SSF161098">
    <property type="entry name" value="MetI-like"/>
    <property type="match status" value="1"/>
</dbReference>
<name>A0A7Y9I907_9ACTN</name>
<dbReference type="Gene3D" id="1.10.3720.10">
    <property type="entry name" value="MetI-like"/>
    <property type="match status" value="1"/>
</dbReference>
<dbReference type="EMBL" id="JACCBU010000001">
    <property type="protein sequence ID" value="NYE72551.1"/>
    <property type="molecule type" value="Genomic_DNA"/>
</dbReference>
<sequence length="327" mass="35361">MTRATAGLADRLARAGRGVGMAGPGRRPAPSRSGGRPRRGVRRSVITLVLLALPSLILLLLINLYPLLYAGMQSVRAGNLISLGRFVGLDNYADVLQNPDFWSSARFTVIFTVTGVFGSWVIGLTLALLLRTRIPAGGVFKVLLLLPWVVPIVVSATAWNWLVATPQSPLPVLAEAIGFGNVLFLADPLLAQVTVCVFKVWVSFPFMMMMMSSALAGVDQGVYEAAKVDGATGWQAFRTITMPLISRSTYISWILMTIFCVNDFPTIFLLTGGGPVNATTSLVVLAYRTVFQNFQTGPGVAIAFLMTLVLVVISVLLYRQIRKVAIE</sequence>
<evidence type="ECO:0000256" key="1">
    <source>
        <dbReference type="ARBA" id="ARBA00004651"/>
    </source>
</evidence>
<comment type="caution">
    <text evidence="10">The sequence shown here is derived from an EMBL/GenBank/DDBJ whole genome shotgun (WGS) entry which is preliminary data.</text>
</comment>
<evidence type="ECO:0000256" key="7">
    <source>
        <dbReference type="RuleBase" id="RU363032"/>
    </source>
</evidence>
<evidence type="ECO:0000313" key="11">
    <source>
        <dbReference type="Proteomes" id="UP000569914"/>
    </source>
</evidence>
<comment type="similarity">
    <text evidence="7">Belongs to the binding-protein-dependent transport system permease family.</text>
</comment>
<keyword evidence="2 7" id="KW-0813">Transport</keyword>
<dbReference type="InterPro" id="IPR000515">
    <property type="entry name" value="MetI-like"/>
</dbReference>
<accession>A0A7Y9I907</accession>
<keyword evidence="4 7" id="KW-0812">Transmembrane</keyword>
<feature type="transmembrane region" description="Helical" evidence="7">
    <location>
        <begin position="107"/>
        <end position="130"/>
    </location>
</feature>
<feature type="transmembrane region" description="Helical" evidence="7">
    <location>
        <begin position="45"/>
        <end position="65"/>
    </location>
</feature>
<dbReference type="PANTHER" id="PTHR43005:SF1">
    <property type="entry name" value="SPERMIDINE_PUTRESCINE TRANSPORT SYSTEM PERMEASE PROTEIN"/>
    <property type="match status" value="1"/>
</dbReference>
<feature type="transmembrane region" description="Helical" evidence="7">
    <location>
        <begin position="142"/>
        <end position="162"/>
    </location>
</feature>
<evidence type="ECO:0000256" key="4">
    <source>
        <dbReference type="ARBA" id="ARBA00022692"/>
    </source>
</evidence>
<dbReference type="AlphaFoldDB" id="A0A7Y9I907"/>
<dbReference type="PANTHER" id="PTHR43005">
    <property type="entry name" value="BLR7065 PROTEIN"/>
    <property type="match status" value="1"/>
</dbReference>
<evidence type="ECO:0000256" key="3">
    <source>
        <dbReference type="ARBA" id="ARBA00022475"/>
    </source>
</evidence>
<keyword evidence="11" id="KW-1185">Reference proteome</keyword>
<feature type="transmembrane region" description="Helical" evidence="7">
    <location>
        <begin position="182"/>
        <end position="202"/>
    </location>
</feature>
<gene>
    <name evidence="10" type="ORF">BKA15_003880</name>
</gene>
<evidence type="ECO:0000256" key="2">
    <source>
        <dbReference type="ARBA" id="ARBA00022448"/>
    </source>
</evidence>
<evidence type="ECO:0000256" key="8">
    <source>
        <dbReference type="SAM" id="MobiDB-lite"/>
    </source>
</evidence>
<dbReference type="GO" id="GO:0055085">
    <property type="term" value="P:transmembrane transport"/>
    <property type="evidence" value="ECO:0007669"/>
    <property type="project" value="InterPro"/>
</dbReference>
<dbReference type="CDD" id="cd06261">
    <property type="entry name" value="TM_PBP2"/>
    <property type="match status" value="1"/>
</dbReference>
<dbReference type="PROSITE" id="PS50928">
    <property type="entry name" value="ABC_TM1"/>
    <property type="match status" value="1"/>
</dbReference>
<evidence type="ECO:0000256" key="5">
    <source>
        <dbReference type="ARBA" id="ARBA00022989"/>
    </source>
</evidence>
<feature type="transmembrane region" description="Helical" evidence="7">
    <location>
        <begin position="250"/>
        <end position="276"/>
    </location>
</feature>
<protein>
    <submittedName>
        <fullName evidence="10">Multiple sugar transport system permease protein</fullName>
    </submittedName>
</protein>
<comment type="subcellular location">
    <subcellularLocation>
        <location evidence="1 7">Cell membrane</location>
        <topology evidence="1 7">Multi-pass membrane protein</topology>
    </subcellularLocation>
</comment>
<dbReference type="GO" id="GO:0005886">
    <property type="term" value="C:plasma membrane"/>
    <property type="evidence" value="ECO:0007669"/>
    <property type="project" value="UniProtKB-SubCell"/>
</dbReference>
<feature type="compositionally biased region" description="Low complexity" evidence="8">
    <location>
        <begin position="24"/>
        <end position="34"/>
    </location>
</feature>
<keyword evidence="6 7" id="KW-0472">Membrane</keyword>
<evidence type="ECO:0000313" key="10">
    <source>
        <dbReference type="EMBL" id="NYE72551.1"/>
    </source>
</evidence>
<proteinExistence type="inferred from homology"/>